<comment type="caution">
    <text evidence="1">The sequence shown here is derived from an EMBL/GenBank/DDBJ whole genome shotgun (WGS) entry which is preliminary data.</text>
</comment>
<evidence type="ECO:0000313" key="2">
    <source>
        <dbReference type="Proteomes" id="UP000533080"/>
    </source>
</evidence>
<sequence length="161" mass="18111">MDSIAFNIVDADVDDDSAVPRRLGLRILINGRPLIDLVREFERPMAMREGSLSIAGAYTWLAYGGATNDPSQHFYAPPGKQDENHDDRISVLACGDCGLSGCWPLVCRIEVREDRVVWRDFANPHRGPNRVAGEWSYVGFGPFDFERRTYEHALKSLIAED</sequence>
<evidence type="ECO:0000313" key="1">
    <source>
        <dbReference type="EMBL" id="NOJ79822.1"/>
    </source>
</evidence>
<gene>
    <name evidence="1" type="ORF">HNV28_15980</name>
</gene>
<proteinExistence type="predicted"/>
<dbReference type="EMBL" id="JABFNT010000045">
    <property type="protein sequence ID" value="NOJ79822.1"/>
    <property type="molecule type" value="Genomic_DNA"/>
</dbReference>
<reference evidence="1 2" key="1">
    <citation type="submission" date="2020-05" db="EMBL/GenBank/DDBJ databases">
        <authorList>
            <person name="Whitworth D."/>
        </authorList>
    </citation>
    <scope>NUCLEOTIDE SEQUENCE [LARGE SCALE GENOMIC DNA]</scope>
    <source>
        <strain evidence="1 2">AM005</strain>
    </source>
</reference>
<dbReference type="Proteomes" id="UP000533080">
    <property type="component" value="Unassembled WGS sequence"/>
</dbReference>
<protein>
    <submittedName>
        <fullName evidence="1">Uncharacterized protein</fullName>
    </submittedName>
</protein>
<dbReference type="AlphaFoldDB" id="A0A7Y4IIG9"/>
<organism evidence="1 2">
    <name type="scientific">Myxococcus xanthus</name>
    <dbReference type="NCBI Taxonomy" id="34"/>
    <lineage>
        <taxon>Bacteria</taxon>
        <taxon>Pseudomonadati</taxon>
        <taxon>Myxococcota</taxon>
        <taxon>Myxococcia</taxon>
        <taxon>Myxococcales</taxon>
        <taxon>Cystobacterineae</taxon>
        <taxon>Myxococcaceae</taxon>
        <taxon>Myxococcus</taxon>
    </lineage>
</organism>
<name>A0A7Y4IIG9_MYXXA</name>
<accession>A0A7Y4IIG9</accession>
<dbReference type="RefSeq" id="WP_171442066.1">
    <property type="nucleotide sequence ID" value="NZ_JABFNS010000041.1"/>
</dbReference>